<evidence type="ECO:0000256" key="2">
    <source>
        <dbReference type="ARBA" id="ARBA00047806"/>
    </source>
</evidence>
<dbReference type="HAMAP" id="MF_01401">
    <property type="entry name" value="MsrA"/>
    <property type="match status" value="1"/>
</dbReference>
<evidence type="ECO:0000256" key="5">
    <source>
        <dbReference type="SAM" id="SignalP"/>
    </source>
</evidence>
<feature type="domain" description="Peptide methionine sulphoxide reductase MsrA" evidence="6">
    <location>
        <begin position="31"/>
        <end position="180"/>
    </location>
</feature>
<comment type="catalytic activity">
    <reaction evidence="2 4">
        <text>L-methionyl-[protein] + [thioredoxin]-disulfide + H2O = L-methionyl-(S)-S-oxide-[protein] + [thioredoxin]-dithiol</text>
        <dbReference type="Rhea" id="RHEA:14217"/>
        <dbReference type="Rhea" id="RHEA-COMP:10698"/>
        <dbReference type="Rhea" id="RHEA-COMP:10700"/>
        <dbReference type="Rhea" id="RHEA-COMP:12313"/>
        <dbReference type="Rhea" id="RHEA-COMP:12315"/>
        <dbReference type="ChEBI" id="CHEBI:15377"/>
        <dbReference type="ChEBI" id="CHEBI:16044"/>
        <dbReference type="ChEBI" id="CHEBI:29950"/>
        <dbReference type="ChEBI" id="CHEBI:44120"/>
        <dbReference type="ChEBI" id="CHEBI:50058"/>
        <dbReference type="EC" id="1.8.4.11"/>
    </reaction>
</comment>
<dbReference type="PANTHER" id="PTHR43774">
    <property type="entry name" value="PEPTIDE METHIONINE SULFOXIDE REDUCTASE"/>
    <property type="match status" value="1"/>
</dbReference>
<evidence type="ECO:0000313" key="8">
    <source>
        <dbReference type="Proteomes" id="UP000095228"/>
    </source>
</evidence>
<evidence type="ECO:0000256" key="4">
    <source>
        <dbReference type="HAMAP-Rule" id="MF_01401"/>
    </source>
</evidence>
<comment type="similarity">
    <text evidence="4">Belongs to the MsrA Met sulfoxide reductase family.</text>
</comment>
<evidence type="ECO:0000313" key="7">
    <source>
        <dbReference type="EMBL" id="AOS43467.1"/>
    </source>
</evidence>
<dbReference type="KEGG" id="obg:Verru16b_00512"/>
<dbReference type="GO" id="GO:0008113">
    <property type="term" value="F:peptide-methionine (S)-S-oxide reductase activity"/>
    <property type="evidence" value="ECO:0007669"/>
    <property type="project" value="UniProtKB-UniRule"/>
</dbReference>
<sequence>MHVRPFLSLLFLSLVMTATAETKPALKTEFATFGGGCFWCTEAVFELLPGVKAVVSGYAGGTKANPTYEEICTGRTGHAEVIRVEYWPHDVSYEKLVEVFFEAHDPTTLNRQGADEGTQYRSVIFTHNEEQRVAAEAGKAAAQKLFDDPIVTEISPLPLFYPAEKYHQDYFKNNPSQGYCTFVIKPKVSKLLKKGVIGK</sequence>
<dbReference type="OrthoDB" id="4174719at2"/>
<dbReference type="NCBIfam" id="TIGR00401">
    <property type="entry name" value="msrA"/>
    <property type="match status" value="1"/>
</dbReference>
<comment type="catalytic activity">
    <reaction evidence="3 4">
        <text>[thioredoxin]-disulfide + L-methionine + H2O = L-methionine (S)-S-oxide + [thioredoxin]-dithiol</text>
        <dbReference type="Rhea" id="RHEA:19993"/>
        <dbReference type="Rhea" id="RHEA-COMP:10698"/>
        <dbReference type="Rhea" id="RHEA-COMP:10700"/>
        <dbReference type="ChEBI" id="CHEBI:15377"/>
        <dbReference type="ChEBI" id="CHEBI:29950"/>
        <dbReference type="ChEBI" id="CHEBI:50058"/>
        <dbReference type="ChEBI" id="CHEBI:57844"/>
        <dbReference type="ChEBI" id="CHEBI:58772"/>
        <dbReference type="EC" id="1.8.4.11"/>
    </reaction>
</comment>
<proteinExistence type="inferred from homology"/>
<keyword evidence="8" id="KW-1185">Reference proteome</keyword>
<dbReference type="AlphaFoldDB" id="A0A1D8ARG1"/>
<evidence type="ECO:0000256" key="3">
    <source>
        <dbReference type="ARBA" id="ARBA00048782"/>
    </source>
</evidence>
<dbReference type="SUPFAM" id="SSF55068">
    <property type="entry name" value="Peptide methionine sulfoxide reductase"/>
    <property type="match status" value="1"/>
</dbReference>
<accession>A0A1D8ARG1</accession>
<dbReference type="PATRIC" id="fig|1838286.3.peg.519"/>
<keyword evidence="1 4" id="KW-0560">Oxidoreductase</keyword>
<evidence type="ECO:0000259" key="6">
    <source>
        <dbReference type="Pfam" id="PF01625"/>
    </source>
</evidence>
<dbReference type="STRING" id="1838286.Verru16b_00512"/>
<dbReference type="Pfam" id="PF01625">
    <property type="entry name" value="PMSR"/>
    <property type="match status" value="1"/>
</dbReference>
<dbReference type="Gene3D" id="3.30.1060.10">
    <property type="entry name" value="Peptide methionine sulphoxide reductase MsrA"/>
    <property type="match status" value="1"/>
</dbReference>
<dbReference type="GO" id="GO:0033744">
    <property type="term" value="F:L-methionine:thioredoxin-disulfide S-oxidoreductase activity"/>
    <property type="evidence" value="ECO:0007669"/>
    <property type="project" value="RHEA"/>
</dbReference>
<keyword evidence="5" id="KW-0732">Signal</keyword>
<dbReference type="PANTHER" id="PTHR43774:SF1">
    <property type="entry name" value="PEPTIDE METHIONINE SULFOXIDE REDUCTASE MSRA 2"/>
    <property type="match status" value="1"/>
</dbReference>
<reference evidence="7 8" key="1">
    <citation type="submission" date="2016-06" db="EMBL/GenBank/DDBJ databases">
        <title>Three novel species with peptidoglycan cell walls form the new genus Lacunisphaera gen. nov. in the family Opitutaceae of the verrucomicrobial subdivision 4.</title>
        <authorList>
            <person name="Rast P."/>
            <person name="Gloeckner I."/>
            <person name="Jogler M."/>
            <person name="Boedeker C."/>
            <person name="Jeske O."/>
            <person name="Wiegand S."/>
            <person name="Reinhardt R."/>
            <person name="Schumann P."/>
            <person name="Rohde M."/>
            <person name="Spring S."/>
            <person name="Gloeckner F.O."/>
            <person name="Jogler C."/>
        </authorList>
    </citation>
    <scope>NUCLEOTIDE SEQUENCE [LARGE SCALE GENOMIC DNA]</scope>
    <source>
        <strain evidence="7 8">IG16b</strain>
    </source>
</reference>
<protein>
    <recommendedName>
        <fullName evidence="4">Peptide methionine sulfoxide reductase MsrA</fullName>
        <shortName evidence="4">Protein-methionine-S-oxide reductase</shortName>
        <ecNumber evidence="4">1.8.4.11</ecNumber>
    </recommendedName>
    <alternativeName>
        <fullName evidence="4">Peptide-methionine (S)-S-oxide reductase</fullName>
        <shortName evidence="4">Peptide Met(O) reductase</shortName>
    </alternativeName>
</protein>
<evidence type="ECO:0000256" key="1">
    <source>
        <dbReference type="ARBA" id="ARBA00023002"/>
    </source>
</evidence>
<dbReference type="InterPro" id="IPR036509">
    <property type="entry name" value="Met_Sox_Rdtase_MsrA_sf"/>
</dbReference>
<feature type="chain" id="PRO_5009104971" description="Peptide methionine sulfoxide reductase MsrA" evidence="5">
    <location>
        <begin position="21"/>
        <end position="199"/>
    </location>
</feature>
<organism evidence="7 8">
    <name type="scientific">Lacunisphaera limnophila</name>
    <dbReference type="NCBI Taxonomy" id="1838286"/>
    <lineage>
        <taxon>Bacteria</taxon>
        <taxon>Pseudomonadati</taxon>
        <taxon>Verrucomicrobiota</taxon>
        <taxon>Opitutia</taxon>
        <taxon>Opitutales</taxon>
        <taxon>Opitutaceae</taxon>
        <taxon>Lacunisphaera</taxon>
    </lineage>
</organism>
<dbReference type="InterPro" id="IPR002569">
    <property type="entry name" value="Met_Sox_Rdtase_MsrA_dom"/>
</dbReference>
<dbReference type="EC" id="1.8.4.11" evidence="4"/>
<feature type="active site" evidence="4">
    <location>
        <position position="37"/>
    </location>
</feature>
<gene>
    <name evidence="7" type="primary">mrsA</name>
    <name evidence="4" type="synonym">msrA</name>
    <name evidence="7" type="ORF">Verru16b_00512</name>
</gene>
<dbReference type="EMBL" id="CP016094">
    <property type="protein sequence ID" value="AOS43467.1"/>
    <property type="molecule type" value="Genomic_DNA"/>
</dbReference>
<comment type="function">
    <text evidence="4">Has an important function as a repair enzyme for proteins that have been inactivated by oxidation. Catalyzes the reversible oxidation-reduction of methionine sulfoxide in proteins to methionine.</text>
</comment>
<dbReference type="Proteomes" id="UP000095228">
    <property type="component" value="Chromosome"/>
</dbReference>
<name>A0A1D8ARG1_9BACT</name>
<feature type="signal peptide" evidence="5">
    <location>
        <begin position="1"/>
        <end position="20"/>
    </location>
</feature>